<proteinExistence type="predicted"/>
<dbReference type="PANTHER" id="PTHR11851">
    <property type="entry name" value="METALLOPROTEASE"/>
    <property type="match status" value="1"/>
</dbReference>
<sequence>MTLFERGQIGRIRLHVMPTKRFKTFAISLFAGLPLSENAVTKTALAPFVLRRGTVSTPETKAFRERLDDLYGAGFGFDVYKRGDSQIVQFRMDVINDHFVSSDVPLLSSSLRFLGEVVTEPVTEDGVFRRKYVDAEKQTLTKRLESIVNDKIRYAAERCMEEMCAGEPYRLHPLGKLEEIGSITPESLYSQYKTWLSEAAFDLYVVGDTTMEEVAALAKEAFRIEDGSPASYSTPSIAHEVRNVKTVVERMDVNQGKLNMGLRTNVGYGDEDYAASLMYNGILGGYPHSKLFLNVREKESLAYYAASRLDGHKGLLTIQSGIEIANYEKAVTIIKEQLESMRQGNLSDLEMNQTKAMIANHLRELQDSAYEMIAYDFNAVLSGKERTAQQLLDQIEAVTAEDIVRVAALAQLDTIYFLRDQKEA</sequence>
<evidence type="ECO:0000313" key="3">
    <source>
        <dbReference type="Proteomes" id="UP001285921"/>
    </source>
</evidence>
<protein>
    <submittedName>
        <fullName evidence="2">Peptidase M16</fullName>
    </submittedName>
</protein>
<dbReference type="EMBL" id="BTCL01000025">
    <property type="protein sequence ID" value="GMK48109.1"/>
    <property type="molecule type" value="Genomic_DNA"/>
</dbReference>
<dbReference type="NCBIfam" id="NF047422">
    <property type="entry name" value="YfmF_fam"/>
    <property type="match status" value="1"/>
</dbReference>
<keyword evidence="3" id="KW-1185">Reference proteome</keyword>
<organism evidence="2 3">
    <name type="scientific">Paenibacillus glycanilyticus</name>
    <dbReference type="NCBI Taxonomy" id="126569"/>
    <lineage>
        <taxon>Bacteria</taxon>
        <taxon>Bacillati</taxon>
        <taxon>Bacillota</taxon>
        <taxon>Bacilli</taxon>
        <taxon>Bacillales</taxon>
        <taxon>Paenibacillaceae</taxon>
        <taxon>Paenibacillus</taxon>
    </lineage>
</organism>
<gene>
    <name evidence="2" type="ORF">PghCCS26_52390</name>
</gene>
<feature type="domain" description="Peptidase M16 C-terminal" evidence="1">
    <location>
        <begin position="182"/>
        <end position="356"/>
    </location>
</feature>
<dbReference type="Pfam" id="PF05193">
    <property type="entry name" value="Peptidase_M16_C"/>
    <property type="match status" value="1"/>
</dbReference>
<accession>A0ABQ6NUB1</accession>
<dbReference type="SUPFAM" id="SSF63411">
    <property type="entry name" value="LuxS/MPP-like metallohydrolase"/>
    <property type="match status" value="2"/>
</dbReference>
<name>A0ABQ6NUB1_9BACL</name>
<comment type="caution">
    <text evidence="2">The sequence shown here is derived from an EMBL/GenBank/DDBJ whole genome shotgun (WGS) entry which is preliminary data.</text>
</comment>
<dbReference type="Gene3D" id="3.30.830.10">
    <property type="entry name" value="Metalloenzyme, LuxS/M16 peptidase-like"/>
    <property type="match status" value="2"/>
</dbReference>
<dbReference type="PANTHER" id="PTHR11851:SF186">
    <property type="entry name" value="INACTIVE METALLOPROTEASE YMFF-RELATED"/>
    <property type="match status" value="1"/>
</dbReference>
<dbReference type="InterPro" id="IPR011249">
    <property type="entry name" value="Metalloenz_LuxS/M16"/>
</dbReference>
<dbReference type="Proteomes" id="UP001285921">
    <property type="component" value="Unassembled WGS sequence"/>
</dbReference>
<dbReference type="InterPro" id="IPR007863">
    <property type="entry name" value="Peptidase_M16_C"/>
</dbReference>
<dbReference type="InterPro" id="IPR050361">
    <property type="entry name" value="MPP/UQCRC_Complex"/>
</dbReference>
<reference evidence="2 3" key="1">
    <citation type="submission" date="2023-05" db="EMBL/GenBank/DDBJ databases">
        <title>Draft genome of Paenibacillus sp. CCS26.</title>
        <authorList>
            <person name="Akita H."/>
            <person name="Shinto Y."/>
            <person name="Kimura Z."/>
        </authorList>
    </citation>
    <scope>NUCLEOTIDE SEQUENCE [LARGE SCALE GENOMIC DNA]</scope>
    <source>
        <strain evidence="2 3">CCS26</strain>
    </source>
</reference>
<evidence type="ECO:0000259" key="1">
    <source>
        <dbReference type="Pfam" id="PF05193"/>
    </source>
</evidence>
<evidence type="ECO:0000313" key="2">
    <source>
        <dbReference type="EMBL" id="GMK48109.1"/>
    </source>
</evidence>